<feature type="signal peptide" evidence="1">
    <location>
        <begin position="1"/>
        <end position="26"/>
    </location>
</feature>
<feature type="chain" id="PRO_5003033988" description="DUF4440 domain-containing protein" evidence="1">
    <location>
        <begin position="27"/>
        <end position="166"/>
    </location>
</feature>
<evidence type="ECO:0000259" key="2">
    <source>
        <dbReference type="Pfam" id="PF14534"/>
    </source>
</evidence>
<dbReference type="EMBL" id="CP001736">
    <property type="protein sequence ID" value="ADB33063.1"/>
    <property type="molecule type" value="Genomic_DNA"/>
</dbReference>
<reference evidence="4" key="1">
    <citation type="submission" date="2009-09" db="EMBL/GenBank/DDBJ databases">
        <title>The complete genome of Kribbella flavida DSM 17836.</title>
        <authorList>
            <consortium name="US DOE Joint Genome Institute (JGI-PGF)"/>
            <person name="Lucas S."/>
            <person name="Copeland A."/>
            <person name="Lapidus A."/>
            <person name="Glavina del Rio T."/>
            <person name="Dalin E."/>
            <person name="Tice H."/>
            <person name="Bruce D."/>
            <person name="Goodwin L."/>
            <person name="Pitluck S."/>
            <person name="Kyrpides N."/>
            <person name="Mavromatis K."/>
            <person name="Ivanova N."/>
            <person name="Saunders E."/>
            <person name="Brettin T."/>
            <person name="Detter J.C."/>
            <person name="Han C."/>
            <person name="Larimer F."/>
            <person name="Land M."/>
            <person name="Hauser L."/>
            <person name="Markowitz V."/>
            <person name="Cheng J.-F."/>
            <person name="Hugenholtz P."/>
            <person name="Woyke T."/>
            <person name="Wu D."/>
            <person name="Pukall R."/>
            <person name="Klenk H.-P."/>
            <person name="Eisen J.A."/>
        </authorList>
    </citation>
    <scope>NUCLEOTIDE SEQUENCE [LARGE SCALE GENOMIC DNA]</scope>
    <source>
        <strain evidence="4">DSM 17836 / JCM 10339 / NBRC 14399</strain>
    </source>
</reference>
<dbReference type="InterPro" id="IPR011944">
    <property type="entry name" value="Steroid_delta5-4_isomerase"/>
</dbReference>
<evidence type="ECO:0000256" key="1">
    <source>
        <dbReference type="SAM" id="SignalP"/>
    </source>
</evidence>
<reference evidence="3 4" key="2">
    <citation type="journal article" date="2010" name="Stand. Genomic Sci.">
        <title>Complete genome sequence of Kribbella flavida type strain (IFO 14399).</title>
        <authorList>
            <person name="Pukall R."/>
            <person name="Lapidus A."/>
            <person name="Glavina Del Rio T."/>
            <person name="Copeland A."/>
            <person name="Tice H."/>
            <person name="Cheng J.-F."/>
            <person name="Lucas S."/>
            <person name="Chen F."/>
            <person name="Nolan M."/>
            <person name="LaButti K."/>
            <person name="Pati A."/>
            <person name="Ivanova N."/>
            <person name="Mavrommatis K."/>
            <person name="Mikhailova N."/>
            <person name="Pitluck S."/>
            <person name="Bruce D."/>
            <person name="Goodwin L."/>
            <person name="Land M."/>
            <person name="Hauser L."/>
            <person name="Chang Y.-J."/>
            <person name="Jeffries C.D."/>
            <person name="Chen A."/>
            <person name="Palaniappan K."/>
            <person name="Chain P."/>
            <person name="Rohde M."/>
            <person name="Goeker M."/>
            <person name="Bristow J."/>
            <person name="Eisen J.A."/>
            <person name="Markowitz V."/>
            <person name="Hugenholtz P."/>
            <person name="Kyrpides N.C."/>
            <person name="Klenk H.-P."/>
            <person name="Brettin T."/>
        </authorList>
    </citation>
    <scope>NUCLEOTIDE SEQUENCE [LARGE SCALE GENOMIC DNA]</scope>
    <source>
        <strain evidence="4">DSM 17836 / JCM 10339 / NBRC 14399</strain>
    </source>
</reference>
<dbReference type="eggNOG" id="COG4538">
    <property type="taxonomic scope" value="Bacteria"/>
</dbReference>
<keyword evidence="4" id="KW-1185">Reference proteome</keyword>
<evidence type="ECO:0000313" key="4">
    <source>
        <dbReference type="Proteomes" id="UP000007967"/>
    </source>
</evidence>
<keyword evidence="1" id="KW-0732">Signal</keyword>
<evidence type="ECO:0000313" key="3">
    <source>
        <dbReference type="EMBL" id="ADB33063.1"/>
    </source>
</evidence>
<accession>D2PRB5</accession>
<name>D2PRB5_KRIFD</name>
<dbReference type="NCBIfam" id="TIGR02246">
    <property type="entry name" value="SgcJ/EcaC family oxidoreductase"/>
    <property type="match status" value="1"/>
</dbReference>
<gene>
    <name evidence="3" type="ordered locus">Kfla_4014</name>
</gene>
<dbReference type="InterPro" id="IPR032710">
    <property type="entry name" value="NTF2-like_dom_sf"/>
</dbReference>
<dbReference type="AlphaFoldDB" id="D2PRB5"/>
<dbReference type="InterPro" id="IPR027843">
    <property type="entry name" value="DUF4440"/>
</dbReference>
<proteinExistence type="predicted"/>
<dbReference type="SUPFAM" id="SSF54427">
    <property type="entry name" value="NTF2-like"/>
    <property type="match status" value="1"/>
</dbReference>
<dbReference type="STRING" id="479435.Kfla_4014"/>
<protein>
    <recommendedName>
        <fullName evidence="2">DUF4440 domain-containing protein</fullName>
    </recommendedName>
</protein>
<dbReference type="KEGG" id="kfl:Kfla_4014"/>
<dbReference type="Proteomes" id="UP000007967">
    <property type="component" value="Chromosome"/>
</dbReference>
<dbReference type="Pfam" id="PF14534">
    <property type="entry name" value="DUF4440"/>
    <property type="match status" value="1"/>
</dbReference>
<organism evidence="3 4">
    <name type="scientific">Kribbella flavida (strain DSM 17836 / JCM 10339 / NBRC 14399)</name>
    <dbReference type="NCBI Taxonomy" id="479435"/>
    <lineage>
        <taxon>Bacteria</taxon>
        <taxon>Bacillati</taxon>
        <taxon>Actinomycetota</taxon>
        <taxon>Actinomycetes</taxon>
        <taxon>Propionibacteriales</taxon>
        <taxon>Kribbellaceae</taxon>
        <taxon>Kribbella</taxon>
    </lineage>
</organism>
<sequence>MRRTMRRIAVAAVAALGLAVTLTAGAAAGPERDGRVPDKVVFDRLLQQQADAWTHESGAEFAATFHPDADVVTFNGDHLRGRAEIAREMQRYFDTYIEDTTFRTLSEQIRYLEPDLAVIVRTSCLITAPATTCRADSLSINTNVMHRVHGRWLQASFQNTRVQPLP</sequence>
<dbReference type="Gene3D" id="3.10.450.50">
    <property type="match status" value="1"/>
</dbReference>
<feature type="domain" description="DUF4440" evidence="2">
    <location>
        <begin position="45"/>
        <end position="153"/>
    </location>
</feature>
<dbReference type="HOGENOM" id="CLU_129336_1_0_11"/>
<dbReference type="OrthoDB" id="582586at2"/>
<dbReference type="RefSeq" id="WP_012921619.1">
    <property type="nucleotide sequence ID" value="NC_013729.1"/>
</dbReference>